<keyword evidence="2" id="KW-1185">Reference proteome</keyword>
<accession>A0A4Q7N646</accession>
<proteinExistence type="predicted"/>
<dbReference type="AlphaFoldDB" id="A0A4Q7N646"/>
<name>A0A4Q7N646_9BACT</name>
<reference evidence="1 2" key="1">
    <citation type="submission" date="2019-02" db="EMBL/GenBank/DDBJ databases">
        <title>Genomic Encyclopedia of Type Strains, Phase IV (KMG-IV): sequencing the most valuable type-strain genomes for metagenomic binning, comparative biology and taxonomic classification.</title>
        <authorList>
            <person name="Goeker M."/>
        </authorList>
    </citation>
    <scope>NUCLEOTIDE SEQUENCE [LARGE SCALE GENOMIC DNA]</scope>
    <source>
        <strain evidence="1 2">DSM 18116</strain>
    </source>
</reference>
<dbReference type="OrthoDB" id="743724at2"/>
<dbReference type="Proteomes" id="UP000293874">
    <property type="component" value="Unassembled WGS sequence"/>
</dbReference>
<organism evidence="1 2">
    <name type="scientific">Pseudobacter ginsenosidimutans</name>
    <dbReference type="NCBI Taxonomy" id="661488"/>
    <lineage>
        <taxon>Bacteria</taxon>
        <taxon>Pseudomonadati</taxon>
        <taxon>Bacteroidota</taxon>
        <taxon>Chitinophagia</taxon>
        <taxon>Chitinophagales</taxon>
        <taxon>Chitinophagaceae</taxon>
        <taxon>Pseudobacter</taxon>
    </lineage>
</organism>
<dbReference type="RefSeq" id="WP_130540840.1">
    <property type="nucleotide sequence ID" value="NZ_CP042431.1"/>
</dbReference>
<dbReference type="EMBL" id="SGXA01000001">
    <property type="protein sequence ID" value="RZS76545.1"/>
    <property type="molecule type" value="Genomic_DNA"/>
</dbReference>
<dbReference type="Gene3D" id="2.30.30.40">
    <property type="entry name" value="SH3 Domains"/>
    <property type="match status" value="1"/>
</dbReference>
<evidence type="ECO:0000313" key="1">
    <source>
        <dbReference type="EMBL" id="RZS76545.1"/>
    </source>
</evidence>
<evidence type="ECO:0008006" key="3">
    <source>
        <dbReference type="Google" id="ProtNLM"/>
    </source>
</evidence>
<evidence type="ECO:0000313" key="2">
    <source>
        <dbReference type="Proteomes" id="UP000293874"/>
    </source>
</evidence>
<protein>
    <recommendedName>
        <fullName evidence="3">SH3 domain-containing protein</fullName>
    </recommendedName>
</protein>
<comment type="caution">
    <text evidence="1">The sequence shown here is derived from an EMBL/GenBank/DDBJ whole genome shotgun (WGS) entry which is preliminary data.</text>
</comment>
<sequence>MKALILTLLTVSSIIAKGQSIENFPDMRTWGIYYTDTVERYIFADTAYIRISPDTKQSPIDTLFAGDNILVTGASANALTIRGIKGPWLKIKYVKNGEEKNGYIWQGLISCTPLRRGDLKFVFGIERRADSSYTADNRKENMPRYLVRLKVVQNGKIITRSSLITNDNESANFCDGKVMSGLGLTNVQNIVVISFSGAACGIPTLDYYFAFTKNNTLVRFPDKMNVGYAGAYYHEEKFIFPAEKNGKPDLLFWSMTEEEATDKTDQNGEPVMRTIARKNKTYTWNSQEESITETKK</sequence>
<gene>
    <name evidence="1" type="ORF">EV199_2431</name>
</gene>